<dbReference type="PANTHER" id="PTHR47027">
    <property type="entry name" value="REVERSE TRANSCRIPTASE DOMAIN-CONTAINING PROTEIN"/>
    <property type="match status" value="1"/>
</dbReference>
<keyword evidence="3" id="KW-1185">Reference proteome</keyword>
<feature type="chain" id="PRO_5045482008" evidence="1">
    <location>
        <begin position="18"/>
        <end position="369"/>
    </location>
</feature>
<organism evidence="2 3">
    <name type="scientific">Periplaneta americana</name>
    <name type="common">American cockroach</name>
    <name type="synonym">Blatta americana</name>
    <dbReference type="NCBI Taxonomy" id="6978"/>
    <lineage>
        <taxon>Eukaryota</taxon>
        <taxon>Metazoa</taxon>
        <taxon>Ecdysozoa</taxon>
        <taxon>Arthropoda</taxon>
        <taxon>Hexapoda</taxon>
        <taxon>Insecta</taxon>
        <taxon>Pterygota</taxon>
        <taxon>Neoptera</taxon>
        <taxon>Polyneoptera</taxon>
        <taxon>Dictyoptera</taxon>
        <taxon>Blattodea</taxon>
        <taxon>Blattoidea</taxon>
        <taxon>Blattidae</taxon>
        <taxon>Blattinae</taxon>
        <taxon>Periplaneta</taxon>
    </lineage>
</organism>
<feature type="signal peptide" evidence="1">
    <location>
        <begin position="1"/>
        <end position="17"/>
    </location>
</feature>
<evidence type="ECO:0000256" key="1">
    <source>
        <dbReference type="SAM" id="SignalP"/>
    </source>
</evidence>
<dbReference type="Proteomes" id="UP001148838">
    <property type="component" value="Unassembled WGS sequence"/>
</dbReference>
<protein>
    <submittedName>
        <fullName evidence="2">Uncharacterized protein</fullName>
    </submittedName>
</protein>
<comment type="caution">
    <text evidence="2">The sequence shown here is derived from an EMBL/GenBank/DDBJ whole genome shotgun (WGS) entry which is preliminary data.</text>
</comment>
<evidence type="ECO:0000313" key="2">
    <source>
        <dbReference type="EMBL" id="KAJ4426321.1"/>
    </source>
</evidence>
<evidence type="ECO:0000313" key="3">
    <source>
        <dbReference type="Proteomes" id="UP001148838"/>
    </source>
</evidence>
<proteinExistence type="predicted"/>
<dbReference type="PANTHER" id="PTHR47027:SF20">
    <property type="entry name" value="REVERSE TRANSCRIPTASE-LIKE PROTEIN WITH RNA-DIRECTED DNA POLYMERASE DOMAIN"/>
    <property type="match status" value="1"/>
</dbReference>
<dbReference type="EMBL" id="JAJSOF020000040">
    <property type="protein sequence ID" value="KAJ4426321.1"/>
    <property type="molecule type" value="Genomic_DNA"/>
</dbReference>
<name>A0ABQ8RX78_PERAM</name>
<accession>A0ABQ8RX78</accession>
<gene>
    <name evidence="2" type="ORF">ANN_27135</name>
</gene>
<keyword evidence="1" id="KW-0732">Signal</keyword>
<reference evidence="2 3" key="1">
    <citation type="journal article" date="2022" name="Allergy">
        <title>Genome assembly and annotation of Periplaneta americana reveal a comprehensive cockroach allergen profile.</title>
        <authorList>
            <person name="Wang L."/>
            <person name="Xiong Q."/>
            <person name="Saelim N."/>
            <person name="Wang L."/>
            <person name="Nong W."/>
            <person name="Wan A.T."/>
            <person name="Shi M."/>
            <person name="Liu X."/>
            <person name="Cao Q."/>
            <person name="Hui J.H.L."/>
            <person name="Sookrung N."/>
            <person name="Leung T.F."/>
            <person name="Tungtrongchitr A."/>
            <person name="Tsui S.K.W."/>
        </authorList>
    </citation>
    <scope>NUCLEOTIDE SEQUENCE [LARGE SCALE GENOMIC DNA]</scope>
    <source>
        <strain evidence="2">PWHHKU_190912</strain>
    </source>
</reference>
<sequence length="369" mass="42351">MMSWHGACASGTARVLSVASLHWLKMDVPIPAPAEFEVRSVIKFLNAQGIAPIEIDRQLCQVTCPNQDLNPGSLVSWPGMLIFTPQQWTTIEEVEKFKYLGARVTNINDTREEIKHRINMGNACYYSVEKLLSSSLLSKNLKVRIDKTVRPTLPVVLYGCETWTLTLREEQRLRVFENKVLRKIFGAKRDEVTGEWRKLHNTELHALYSSPDIIRNIKSRRLRWAGHVARMGEFRNAYRVLVGRPEGKRPLGRPRRRREDNIKIDSREVGYDDRDWINLAQNRDQWRAYVMAAMNLRCRLSRPESIDVDSFSGLRGRGLLVGFIPDVSSATAADIFSAEVARLFSAYLRQLILCRKKLASLLYETTHPA</sequence>